<dbReference type="EMBL" id="JAFIRA010000001">
    <property type="protein sequence ID" value="MCJ2541388.1"/>
    <property type="molecule type" value="Genomic_DNA"/>
</dbReference>
<keyword evidence="5" id="KW-0745">Spermidine biosynthesis</keyword>
<comment type="catalytic activity">
    <reaction evidence="4">
        <text>S-adenosyl 3-(methylsulfanyl)propylamine + spermidine = thermospermine + S-methyl-5'-thioadenosine + H(+)</text>
        <dbReference type="Rhea" id="RHEA:30515"/>
        <dbReference type="ChEBI" id="CHEBI:15378"/>
        <dbReference type="ChEBI" id="CHEBI:17509"/>
        <dbReference type="ChEBI" id="CHEBI:57443"/>
        <dbReference type="ChEBI" id="CHEBI:57834"/>
        <dbReference type="ChEBI" id="CHEBI:59903"/>
        <dbReference type="EC" id="2.5.1.79"/>
    </reaction>
</comment>
<dbReference type="InterPro" id="IPR001045">
    <property type="entry name" value="Spermi_synthase"/>
</dbReference>
<gene>
    <name evidence="5" type="primary">speE</name>
    <name evidence="8" type="ORF">JX360_00460</name>
</gene>
<comment type="function">
    <text evidence="5">Catalyzes the irreversible transfer of a propylamine group from the amino donor S-adenosylmethioninamine (decarboxy-AdoMet) to putrescine (1,4-diaminobutane) to yield spermidine.</text>
</comment>
<evidence type="ECO:0000256" key="2">
    <source>
        <dbReference type="ARBA" id="ARBA00022679"/>
    </source>
</evidence>
<feature type="binding site" evidence="5">
    <location>
        <position position="95"/>
    </location>
    <ligand>
        <name>spermidine</name>
        <dbReference type="ChEBI" id="CHEBI:57834"/>
    </ligand>
</feature>
<feature type="binding site" evidence="5">
    <location>
        <begin position="147"/>
        <end position="148"/>
    </location>
    <ligand>
        <name>S-methyl-5'-thioadenosine</name>
        <dbReference type="ChEBI" id="CHEBI:17509"/>
    </ligand>
</feature>
<evidence type="ECO:0000256" key="6">
    <source>
        <dbReference type="PROSITE-ProRule" id="PRU00354"/>
    </source>
</evidence>
<comment type="caution">
    <text evidence="5">Lacks conserved residue(s) required for the propagation of feature annotation.</text>
</comment>
<evidence type="ECO:0000259" key="7">
    <source>
        <dbReference type="PROSITE" id="PS51006"/>
    </source>
</evidence>
<dbReference type="HAMAP" id="MF_00198">
    <property type="entry name" value="Spermidine_synth"/>
    <property type="match status" value="1"/>
</dbReference>
<dbReference type="RefSeq" id="WP_244348388.1">
    <property type="nucleotide sequence ID" value="NZ_JAFIRA010000001.1"/>
</dbReference>
<dbReference type="Gene3D" id="3.40.50.150">
    <property type="entry name" value="Vaccinia Virus protein VP39"/>
    <property type="match status" value="1"/>
</dbReference>
<keyword evidence="9" id="KW-1185">Reference proteome</keyword>
<name>A0ABT0C6F6_THEVL</name>
<protein>
    <recommendedName>
        <fullName evidence="5">Polyamine aminopropyltransferase</fullName>
    </recommendedName>
    <alternativeName>
        <fullName evidence="5">Putrescine aminopropyltransferase</fullName>
        <shortName evidence="5">PAPT</shortName>
    </alternativeName>
    <alternativeName>
        <fullName evidence="5">Spermidine synthase</fullName>
        <shortName evidence="5">SPDS</shortName>
        <shortName evidence="5">SPDSY</shortName>
        <ecNumber evidence="5">2.5.1.16</ecNumber>
    </alternativeName>
</protein>
<dbReference type="InterPro" id="IPR030374">
    <property type="entry name" value="PABS"/>
</dbReference>
<organism evidence="8 9">
    <name type="scientific">Thermostichus vulcanus str. 'Rupite'</name>
    <dbReference type="NCBI Taxonomy" id="2813851"/>
    <lineage>
        <taxon>Bacteria</taxon>
        <taxon>Bacillati</taxon>
        <taxon>Cyanobacteriota</taxon>
        <taxon>Cyanophyceae</taxon>
        <taxon>Thermostichales</taxon>
        <taxon>Thermostichaceae</taxon>
        <taxon>Thermostichus</taxon>
    </lineage>
</organism>
<dbReference type="PROSITE" id="PS51006">
    <property type="entry name" value="PABS_2"/>
    <property type="match status" value="1"/>
</dbReference>
<dbReference type="Pfam" id="PF17284">
    <property type="entry name" value="Spermine_synt_N"/>
    <property type="match status" value="1"/>
</dbReference>
<evidence type="ECO:0000256" key="5">
    <source>
        <dbReference type="HAMAP-Rule" id="MF_00198"/>
    </source>
</evidence>
<dbReference type="Proteomes" id="UP000830835">
    <property type="component" value="Unassembled WGS sequence"/>
</dbReference>
<feature type="binding site" evidence="5">
    <location>
        <position position="67"/>
    </location>
    <ligand>
        <name>spermidine</name>
        <dbReference type="ChEBI" id="CHEBI:57834"/>
    </ligand>
</feature>
<comment type="subunit">
    <text evidence="5">Homodimer or homotetramer.</text>
</comment>
<evidence type="ECO:0000313" key="9">
    <source>
        <dbReference type="Proteomes" id="UP000830835"/>
    </source>
</evidence>
<feature type="domain" description="PABS" evidence="7">
    <location>
        <begin position="7"/>
        <end position="247"/>
    </location>
</feature>
<dbReference type="SUPFAM" id="SSF53335">
    <property type="entry name" value="S-adenosyl-L-methionine-dependent methyltransferases"/>
    <property type="match status" value="1"/>
</dbReference>
<dbReference type="InterPro" id="IPR037163">
    <property type="entry name" value="Spermidine_synt_N_sf"/>
</dbReference>
<evidence type="ECO:0000256" key="4">
    <source>
        <dbReference type="ARBA" id="ARBA00048874"/>
    </source>
</evidence>
<feature type="binding site" evidence="5">
    <location>
        <position position="174"/>
    </location>
    <ligand>
        <name>S-methyl-5'-thioadenosine</name>
        <dbReference type="ChEBI" id="CHEBI:17509"/>
    </ligand>
</feature>
<reference evidence="8" key="1">
    <citation type="submission" date="2021-02" db="EMBL/GenBank/DDBJ databases">
        <title>The CRISPR/cas machinery reduction and long-range gene transfer in the hot spring cyanobacterium Synechococcus.</title>
        <authorList>
            <person name="Dvorak P."/>
            <person name="Jahodarova E."/>
            <person name="Hasler P."/>
            <person name="Poulickova A."/>
        </authorList>
    </citation>
    <scope>NUCLEOTIDE SEQUENCE</scope>
    <source>
        <strain evidence="8">Rupite</strain>
    </source>
</reference>
<comment type="catalytic activity">
    <reaction evidence="5">
        <text>S-adenosyl 3-(methylsulfanyl)propylamine + putrescine = S-methyl-5'-thioadenosine + spermidine + H(+)</text>
        <dbReference type="Rhea" id="RHEA:12721"/>
        <dbReference type="ChEBI" id="CHEBI:15378"/>
        <dbReference type="ChEBI" id="CHEBI:17509"/>
        <dbReference type="ChEBI" id="CHEBI:57443"/>
        <dbReference type="ChEBI" id="CHEBI:57834"/>
        <dbReference type="ChEBI" id="CHEBI:326268"/>
        <dbReference type="EC" id="2.5.1.16"/>
    </reaction>
</comment>
<dbReference type="PANTHER" id="PTHR43317">
    <property type="entry name" value="THERMOSPERMINE SYNTHASE ACAULIS5"/>
    <property type="match status" value="1"/>
</dbReference>
<feature type="binding site" evidence="5">
    <location>
        <position position="36"/>
    </location>
    <ligand>
        <name>S-methyl-5'-thioadenosine</name>
        <dbReference type="ChEBI" id="CHEBI:17509"/>
    </ligand>
</feature>
<evidence type="ECO:0000256" key="1">
    <source>
        <dbReference type="ARBA" id="ARBA00007867"/>
    </source>
</evidence>
<feature type="active site" description="Proton acceptor" evidence="5 6">
    <location>
        <position position="165"/>
    </location>
</feature>
<dbReference type="InterPro" id="IPR035246">
    <property type="entry name" value="Spermidine_synt_N"/>
</dbReference>
<keyword evidence="2 5" id="KW-0808">Transferase</keyword>
<dbReference type="Pfam" id="PF01564">
    <property type="entry name" value="Spermine_synth"/>
    <property type="match status" value="1"/>
</dbReference>
<dbReference type="InterPro" id="IPR029063">
    <property type="entry name" value="SAM-dependent_MTases_sf"/>
</dbReference>
<dbReference type="EC" id="2.5.1.16" evidence="5"/>
<comment type="pathway">
    <text evidence="5">Amine and polyamine biosynthesis; spermidine biosynthesis; spermidine from putrescine: step 1/1.</text>
</comment>
<dbReference type="PANTHER" id="PTHR43317:SF1">
    <property type="entry name" value="THERMOSPERMINE SYNTHASE ACAULIS5"/>
    <property type="match status" value="1"/>
</dbReference>
<keyword evidence="3 5" id="KW-0620">Polyamine biosynthesis</keyword>
<dbReference type="Gene3D" id="2.30.140.10">
    <property type="entry name" value="Spermidine synthase, tetramerisation domain"/>
    <property type="match status" value="1"/>
</dbReference>
<accession>A0ABT0C6F6</accession>
<comment type="similarity">
    <text evidence="1 5">Belongs to the spermidine/spermine synthase family.</text>
</comment>
<comment type="caution">
    <text evidence="8">The sequence shown here is derived from an EMBL/GenBank/DDBJ whole genome shotgun (WGS) entry which is preliminary data.</text>
</comment>
<sequence length="312" mass="34774">MYTPGIPLWIQEYSTPWDGSVRGITRILAYRRTPFQEMLIVETGAYGKGLVLDGRWQSTTADEFLYHEALVHPALLQVVQGGGIPKRILVLGGAEGATVREVLRWRSVEQVVMVDIDGEVVEACREHLPEMHQGALEDARVQVVIADALEFLHHTGPIWDVILSDLSDPIESGPAYRLFTQEFFRQIRSKLQPDGAFVVQAGPVGPVEFRQHTRIIHTLQTVFAAVQSYAIYTPTYGGPLGFALCAHQPIPSRPDPDSIDLVLRQQLDPSRGALRFIDGTTLLGLYQVPAHLRRAIAEETTVYTLDNPPHIE</sequence>
<dbReference type="CDD" id="cd02440">
    <property type="entry name" value="AdoMet_MTases"/>
    <property type="match status" value="1"/>
</dbReference>
<dbReference type="NCBIfam" id="NF037959">
    <property type="entry name" value="MFS_SpdSyn"/>
    <property type="match status" value="1"/>
</dbReference>
<proteinExistence type="inferred from homology"/>
<feature type="binding site" evidence="5">
    <location>
        <position position="115"/>
    </location>
    <ligand>
        <name>S-methyl-5'-thioadenosine</name>
        <dbReference type="ChEBI" id="CHEBI:17509"/>
    </ligand>
</feature>
<evidence type="ECO:0000313" key="8">
    <source>
        <dbReference type="EMBL" id="MCJ2541388.1"/>
    </source>
</evidence>
<evidence type="ECO:0000256" key="3">
    <source>
        <dbReference type="ARBA" id="ARBA00023115"/>
    </source>
</evidence>